<dbReference type="Pfam" id="PF00583">
    <property type="entry name" value="Acetyltransf_1"/>
    <property type="match status" value="1"/>
</dbReference>
<dbReference type="SUPFAM" id="SSF55729">
    <property type="entry name" value="Acyl-CoA N-acyltransferases (Nat)"/>
    <property type="match status" value="1"/>
</dbReference>
<comment type="caution">
    <text evidence="2">The sequence shown here is derived from an EMBL/GenBank/DDBJ whole genome shotgun (WGS) entry which is preliminary data.</text>
</comment>
<evidence type="ECO:0000313" key="2">
    <source>
        <dbReference type="EMBL" id="GHD42025.1"/>
    </source>
</evidence>
<dbReference type="PROSITE" id="PS51186">
    <property type="entry name" value="GNAT"/>
    <property type="match status" value="1"/>
</dbReference>
<dbReference type="InterPro" id="IPR051822">
    <property type="entry name" value="Glycosyl_Hydrolase_84"/>
</dbReference>
<dbReference type="GO" id="GO:0016747">
    <property type="term" value="F:acyltransferase activity, transferring groups other than amino-acyl groups"/>
    <property type="evidence" value="ECO:0007669"/>
    <property type="project" value="InterPro"/>
</dbReference>
<dbReference type="InterPro" id="IPR000182">
    <property type="entry name" value="GNAT_dom"/>
</dbReference>
<reference evidence="2" key="1">
    <citation type="journal article" date="2014" name="Int. J. Syst. Evol. Microbiol.">
        <title>Complete genome sequence of Corynebacterium casei LMG S-19264T (=DSM 44701T), isolated from a smear-ripened cheese.</title>
        <authorList>
            <consortium name="US DOE Joint Genome Institute (JGI-PGF)"/>
            <person name="Walter F."/>
            <person name="Albersmeier A."/>
            <person name="Kalinowski J."/>
            <person name="Ruckert C."/>
        </authorList>
    </citation>
    <scope>NUCLEOTIDE SEQUENCE</scope>
    <source>
        <strain evidence="2">KCTC 42651</strain>
    </source>
</reference>
<name>A0A918XNF8_9PROT</name>
<protein>
    <submittedName>
        <fullName evidence="2">N-acetyltransferase</fullName>
    </submittedName>
</protein>
<dbReference type="Gene3D" id="3.40.630.30">
    <property type="match status" value="1"/>
</dbReference>
<gene>
    <name evidence="2" type="ORF">GCM10017083_06550</name>
</gene>
<dbReference type="EMBL" id="BMZS01000002">
    <property type="protein sequence ID" value="GHD42025.1"/>
    <property type="molecule type" value="Genomic_DNA"/>
</dbReference>
<evidence type="ECO:0000259" key="1">
    <source>
        <dbReference type="PROSITE" id="PS51186"/>
    </source>
</evidence>
<dbReference type="PANTHER" id="PTHR13170:SF16">
    <property type="entry name" value="PROTEIN O-GLCNACASE"/>
    <property type="match status" value="1"/>
</dbReference>
<dbReference type="Proteomes" id="UP000630353">
    <property type="component" value="Unassembled WGS sequence"/>
</dbReference>
<dbReference type="PANTHER" id="PTHR13170">
    <property type="entry name" value="O-GLCNACASE"/>
    <property type="match status" value="1"/>
</dbReference>
<dbReference type="InterPro" id="IPR016181">
    <property type="entry name" value="Acyl_CoA_acyltransferase"/>
</dbReference>
<evidence type="ECO:0000313" key="3">
    <source>
        <dbReference type="Proteomes" id="UP000630353"/>
    </source>
</evidence>
<sequence>MTGDAGIRGYRPDDLEALYAVSLATGDAGGDASGLYRDPRLIGHVYVGPYATLHPELVLVAEDGEGVGGYIVGALDTRAFEDREEAEWWPALRAEYPSPIDTPADRWTADQQRCHRIHHPPRMPDWLVGPYPSHLHINLLPRLQGRGLGRRLIQRWLGMVRARGSSGVHLGVSAANSRAIGFYRACGFLELDERVNGLPRAVWFAMALRAGR</sequence>
<proteinExistence type="predicted"/>
<organism evidence="2 3">
    <name type="scientific">Thalassobaculum fulvum</name>
    <dbReference type="NCBI Taxonomy" id="1633335"/>
    <lineage>
        <taxon>Bacteria</taxon>
        <taxon>Pseudomonadati</taxon>
        <taxon>Pseudomonadota</taxon>
        <taxon>Alphaproteobacteria</taxon>
        <taxon>Rhodospirillales</taxon>
        <taxon>Thalassobaculaceae</taxon>
        <taxon>Thalassobaculum</taxon>
    </lineage>
</organism>
<accession>A0A918XNF8</accession>
<keyword evidence="3" id="KW-1185">Reference proteome</keyword>
<dbReference type="AlphaFoldDB" id="A0A918XNF8"/>
<feature type="domain" description="N-acetyltransferase" evidence="1">
    <location>
        <begin position="5"/>
        <end position="209"/>
    </location>
</feature>
<reference evidence="2" key="2">
    <citation type="submission" date="2020-09" db="EMBL/GenBank/DDBJ databases">
        <authorList>
            <person name="Sun Q."/>
            <person name="Kim S."/>
        </authorList>
    </citation>
    <scope>NUCLEOTIDE SEQUENCE</scope>
    <source>
        <strain evidence="2">KCTC 42651</strain>
    </source>
</reference>
<dbReference type="RefSeq" id="WP_229836312.1">
    <property type="nucleotide sequence ID" value="NZ_BMZS01000002.1"/>
</dbReference>